<name>A0AAV4B701_9GAST</name>
<feature type="compositionally biased region" description="Acidic residues" evidence="11">
    <location>
        <begin position="180"/>
        <end position="190"/>
    </location>
</feature>
<keyword evidence="6" id="KW-0963">Cytoplasm</keyword>
<evidence type="ECO:0000256" key="8">
    <source>
        <dbReference type="ARBA" id="ARBA00022776"/>
    </source>
</evidence>
<dbReference type="GO" id="GO:0005737">
    <property type="term" value="C:cytoplasm"/>
    <property type="evidence" value="ECO:0007669"/>
    <property type="project" value="UniProtKB-SubCell"/>
</dbReference>
<gene>
    <name evidence="12" type="ORF">PoB_004063400</name>
</gene>
<evidence type="ECO:0000256" key="5">
    <source>
        <dbReference type="ARBA" id="ARBA00022454"/>
    </source>
</evidence>
<keyword evidence="13" id="KW-1185">Reference proteome</keyword>
<feature type="region of interest" description="Disordered" evidence="11">
    <location>
        <begin position="277"/>
        <end position="324"/>
    </location>
</feature>
<protein>
    <recommendedName>
        <fullName evidence="4">Condensin complex subunit 2</fullName>
    </recommendedName>
</protein>
<dbReference type="PANTHER" id="PTHR13108">
    <property type="entry name" value="CONDENSIN COMPLEX SUBUNIT 2"/>
    <property type="match status" value="1"/>
</dbReference>
<feature type="region of interest" description="Disordered" evidence="11">
    <location>
        <begin position="172"/>
        <end position="202"/>
    </location>
</feature>
<evidence type="ECO:0000256" key="2">
    <source>
        <dbReference type="ARBA" id="ARBA00004496"/>
    </source>
</evidence>
<dbReference type="AlphaFoldDB" id="A0AAV4B701"/>
<feature type="compositionally biased region" description="Acidic residues" evidence="11">
    <location>
        <begin position="296"/>
        <end position="315"/>
    </location>
</feature>
<evidence type="ECO:0000313" key="13">
    <source>
        <dbReference type="Proteomes" id="UP000735302"/>
    </source>
</evidence>
<dbReference type="Proteomes" id="UP000735302">
    <property type="component" value="Unassembled WGS sequence"/>
</dbReference>
<comment type="subcellular location">
    <subcellularLocation>
        <location evidence="1">Chromosome</location>
    </subcellularLocation>
    <subcellularLocation>
        <location evidence="2">Cytoplasm</location>
    </subcellularLocation>
</comment>
<keyword evidence="5" id="KW-0158">Chromosome</keyword>
<sequence>MPVRQPLSPMTNALSTPKRPVPSKYVSPSTSRTLTLATRSPLSTVSTFTDQDESKQKKERRRVSQVFELQRKPPDNLNTSSPRQKDVLSGLSSAQLSNHYADCIKLSAENKINAKNAFGLHLIDYMTELVKKKELESFQVASSTLDASVKIYAGRVDFIHTHTYKVLSGLGGGKVGNDGESNEPGEEEGQSEIAMKAKKKRKGKAHTIETNLKNINIDKFDLGFEVDPMFQMMSTAFDEGGARGLLLNRLQCFDSSQHLVLDSSTVLNLVEDTLVPDSQDSKRKPALVSDVKGSDIDDSQSDGSDDMAPEIELDIETERDIAKA</sequence>
<dbReference type="GO" id="GO:0003682">
    <property type="term" value="F:chromatin binding"/>
    <property type="evidence" value="ECO:0007669"/>
    <property type="project" value="TreeGrafter"/>
</dbReference>
<comment type="caution">
    <text evidence="12">The sequence shown here is derived from an EMBL/GenBank/DDBJ whole genome shotgun (WGS) entry which is preliminary data.</text>
</comment>
<dbReference type="EMBL" id="BLXT01004526">
    <property type="protein sequence ID" value="GFO14129.1"/>
    <property type="molecule type" value="Genomic_DNA"/>
</dbReference>
<evidence type="ECO:0000256" key="3">
    <source>
        <dbReference type="ARBA" id="ARBA00009471"/>
    </source>
</evidence>
<evidence type="ECO:0000256" key="6">
    <source>
        <dbReference type="ARBA" id="ARBA00022490"/>
    </source>
</evidence>
<keyword evidence="10" id="KW-0131">Cell cycle</keyword>
<dbReference type="GO" id="GO:0007076">
    <property type="term" value="P:mitotic chromosome condensation"/>
    <property type="evidence" value="ECO:0007669"/>
    <property type="project" value="InterPro"/>
</dbReference>
<feature type="compositionally biased region" description="Low complexity" evidence="11">
    <location>
        <begin position="27"/>
        <end position="44"/>
    </location>
</feature>
<keyword evidence="7" id="KW-0132">Cell division</keyword>
<feature type="region of interest" description="Disordered" evidence="11">
    <location>
        <begin position="1"/>
        <end position="90"/>
    </location>
</feature>
<dbReference type="PANTHER" id="PTHR13108:SF9">
    <property type="entry name" value="CONDENSIN COMPLEX SUBUNIT 2"/>
    <property type="match status" value="1"/>
</dbReference>
<dbReference type="GO" id="GO:0000796">
    <property type="term" value="C:condensin complex"/>
    <property type="evidence" value="ECO:0007669"/>
    <property type="project" value="InterPro"/>
</dbReference>
<accession>A0AAV4B701</accession>
<evidence type="ECO:0000256" key="4">
    <source>
        <dbReference type="ARBA" id="ARBA00016065"/>
    </source>
</evidence>
<evidence type="ECO:0000256" key="9">
    <source>
        <dbReference type="ARBA" id="ARBA00023067"/>
    </source>
</evidence>
<evidence type="ECO:0000256" key="7">
    <source>
        <dbReference type="ARBA" id="ARBA00022618"/>
    </source>
</evidence>
<evidence type="ECO:0000256" key="11">
    <source>
        <dbReference type="SAM" id="MobiDB-lite"/>
    </source>
</evidence>
<evidence type="ECO:0000313" key="12">
    <source>
        <dbReference type="EMBL" id="GFO14129.1"/>
    </source>
</evidence>
<evidence type="ECO:0000256" key="10">
    <source>
        <dbReference type="ARBA" id="ARBA00023306"/>
    </source>
</evidence>
<dbReference type="GO" id="GO:0051301">
    <property type="term" value="P:cell division"/>
    <property type="evidence" value="ECO:0007669"/>
    <property type="project" value="UniProtKB-KW"/>
</dbReference>
<evidence type="ECO:0000256" key="1">
    <source>
        <dbReference type="ARBA" id="ARBA00004286"/>
    </source>
</evidence>
<keyword evidence="9" id="KW-0226">DNA condensation</keyword>
<organism evidence="12 13">
    <name type="scientific">Plakobranchus ocellatus</name>
    <dbReference type="NCBI Taxonomy" id="259542"/>
    <lineage>
        <taxon>Eukaryota</taxon>
        <taxon>Metazoa</taxon>
        <taxon>Spiralia</taxon>
        <taxon>Lophotrochozoa</taxon>
        <taxon>Mollusca</taxon>
        <taxon>Gastropoda</taxon>
        <taxon>Heterobranchia</taxon>
        <taxon>Euthyneura</taxon>
        <taxon>Panpulmonata</taxon>
        <taxon>Sacoglossa</taxon>
        <taxon>Placobranchoidea</taxon>
        <taxon>Plakobranchidae</taxon>
        <taxon>Plakobranchus</taxon>
    </lineage>
</organism>
<keyword evidence="8" id="KW-0498">Mitosis</keyword>
<dbReference type="Pfam" id="PF05786">
    <property type="entry name" value="Cnd2"/>
    <property type="match status" value="1"/>
</dbReference>
<proteinExistence type="inferred from homology"/>
<reference evidence="12 13" key="1">
    <citation type="journal article" date="2021" name="Elife">
        <title>Chloroplast acquisition without the gene transfer in kleptoplastic sea slugs, Plakobranchus ocellatus.</title>
        <authorList>
            <person name="Maeda T."/>
            <person name="Takahashi S."/>
            <person name="Yoshida T."/>
            <person name="Shimamura S."/>
            <person name="Takaki Y."/>
            <person name="Nagai Y."/>
            <person name="Toyoda A."/>
            <person name="Suzuki Y."/>
            <person name="Arimoto A."/>
            <person name="Ishii H."/>
            <person name="Satoh N."/>
            <person name="Nishiyama T."/>
            <person name="Hasebe M."/>
            <person name="Maruyama T."/>
            <person name="Minagawa J."/>
            <person name="Obokata J."/>
            <person name="Shigenobu S."/>
        </authorList>
    </citation>
    <scope>NUCLEOTIDE SEQUENCE [LARGE SCALE GENOMIC DNA]</scope>
</reference>
<comment type="similarity">
    <text evidence="3">Belongs to the CND2 (condensin subunit 2) family.</text>
</comment>
<dbReference type="InterPro" id="IPR022816">
    <property type="entry name" value="Condensin_barren_su2"/>
</dbReference>